<dbReference type="Gene3D" id="3.40.50.300">
    <property type="entry name" value="P-loop containing nucleotide triphosphate hydrolases"/>
    <property type="match status" value="2"/>
</dbReference>
<gene>
    <name evidence="3" type="ORF">PVK37_23390</name>
</gene>
<organism evidence="3 4">
    <name type="scientific">Micromonospora cathayae</name>
    <dbReference type="NCBI Taxonomy" id="3028804"/>
    <lineage>
        <taxon>Bacteria</taxon>
        <taxon>Bacillati</taxon>
        <taxon>Actinomycetota</taxon>
        <taxon>Actinomycetes</taxon>
        <taxon>Micromonosporales</taxon>
        <taxon>Micromonosporaceae</taxon>
        <taxon>Micromonospora</taxon>
    </lineage>
</organism>
<dbReference type="Pfam" id="PF17863">
    <property type="entry name" value="AAA_lid_2"/>
    <property type="match status" value="1"/>
</dbReference>
<dbReference type="PANTHER" id="PTHR35023:SF1">
    <property type="entry name" value="MG-PROTOPORPHYRIN IX CHELATASE"/>
    <property type="match status" value="1"/>
</dbReference>
<dbReference type="InterPro" id="IPR027417">
    <property type="entry name" value="P-loop_NTPase"/>
</dbReference>
<reference evidence="3 4" key="1">
    <citation type="submission" date="2023-02" db="EMBL/GenBank/DDBJ databases">
        <authorList>
            <person name="Mo P."/>
        </authorList>
    </citation>
    <scope>NUCLEOTIDE SEQUENCE [LARGE SCALE GENOMIC DNA]</scope>
    <source>
        <strain evidence="3 4">HUAS 3</strain>
    </source>
</reference>
<dbReference type="InterPro" id="IPR052989">
    <property type="entry name" value="Mg-chelatase_DI-like"/>
</dbReference>
<name>A0ABY7ZN30_9ACTN</name>
<dbReference type="RefSeq" id="WP_275029872.1">
    <property type="nucleotide sequence ID" value="NZ_CP118615.1"/>
</dbReference>
<evidence type="ECO:0000313" key="4">
    <source>
        <dbReference type="Proteomes" id="UP001219605"/>
    </source>
</evidence>
<dbReference type="SUPFAM" id="SSF52540">
    <property type="entry name" value="P-loop containing nucleoside triphosphate hydrolases"/>
    <property type="match status" value="1"/>
</dbReference>
<evidence type="ECO:0000259" key="2">
    <source>
        <dbReference type="Pfam" id="PF17863"/>
    </source>
</evidence>
<feature type="domain" description="ChlI/MoxR AAA lid" evidence="2">
    <location>
        <begin position="248"/>
        <end position="307"/>
    </location>
</feature>
<dbReference type="EMBL" id="CP118615">
    <property type="protein sequence ID" value="WDZ83384.1"/>
    <property type="molecule type" value="Genomic_DNA"/>
</dbReference>
<accession>A0ABY7ZN30</accession>
<proteinExistence type="predicted"/>
<dbReference type="Gene3D" id="1.10.8.80">
    <property type="entry name" value="Magnesium chelatase subunit I, C-Terminal domain"/>
    <property type="match status" value="1"/>
</dbReference>
<dbReference type="InterPro" id="IPR041628">
    <property type="entry name" value="ChlI/MoxR_AAA_lid"/>
</dbReference>
<evidence type="ECO:0000313" key="3">
    <source>
        <dbReference type="EMBL" id="WDZ83384.1"/>
    </source>
</evidence>
<sequence length="324" mass="35374">MRSFPPPLAGQAPTPRILPYSLVVGQEALKLALEVSYVAPQVGGVLASGERGTAKSTVVRSFAMMMSGRLPVTLPINTTDDRLLGGWQIDALMRAEAKPYPGLLEQASAQAGGMLYVDEVNLLDDHLVNLILDVSSTGVLTVQREGLDVQKEVRFQLVGTMNPEEGGLRPQLLDRFGLMVTVPGDPTPDVRRRVLETVLRFEDETERGISTWLDAARATDERRRDELTEARQRFHDVGLAMDLVKLCARLAGALRVVGHRGELVLAKAAGGLAAIRQLAEVSVAEIRDLAPMAFAHRRPTRDGLHDGRWTEEDEHLLADLIGKG</sequence>
<protein>
    <submittedName>
        <fullName evidence="3">AAA family ATPase</fullName>
    </submittedName>
</protein>
<dbReference type="Pfam" id="PF07728">
    <property type="entry name" value="AAA_5"/>
    <property type="match status" value="1"/>
</dbReference>
<feature type="domain" description="ATPase dynein-related AAA" evidence="1">
    <location>
        <begin position="45"/>
        <end position="176"/>
    </location>
</feature>
<dbReference type="PANTHER" id="PTHR35023">
    <property type="entry name" value="CHELATASE-RELATED"/>
    <property type="match status" value="1"/>
</dbReference>
<dbReference type="InterPro" id="IPR011704">
    <property type="entry name" value="ATPase_dyneun-rel_AAA"/>
</dbReference>
<evidence type="ECO:0000259" key="1">
    <source>
        <dbReference type="Pfam" id="PF07728"/>
    </source>
</evidence>
<dbReference type="Proteomes" id="UP001219605">
    <property type="component" value="Chromosome"/>
</dbReference>
<keyword evidence="4" id="KW-1185">Reference proteome</keyword>